<dbReference type="OrthoDB" id="9801127at2"/>
<comment type="similarity">
    <text evidence="1">Belongs to the Fur family.</text>
</comment>
<name>A0A3R8LRB4_9BURK</name>
<dbReference type="GO" id="GO:1900376">
    <property type="term" value="P:regulation of secondary metabolite biosynthetic process"/>
    <property type="evidence" value="ECO:0007669"/>
    <property type="project" value="TreeGrafter"/>
</dbReference>
<dbReference type="RefSeq" id="WP_125094497.1">
    <property type="nucleotide sequence ID" value="NZ_RRUE01000001.1"/>
</dbReference>
<dbReference type="PANTHER" id="PTHR33202:SF6">
    <property type="entry name" value="ZINC UPTAKE REGULATION PROTEIN"/>
    <property type="match status" value="1"/>
</dbReference>
<evidence type="ECO:0000256" key="7">
    <source>
        <dbReference type="PIRSR" id="PIRSR602481-1"/>
    </source>
</evidence>
<dbReference type="InterPro" id="IPR002481">
    <property type="entry name" value="FUR"/>
</dbReference>
<dbReference type="Gene3D" id="1.10.10.10">
    <property type="entry name" value="Winged helix-like DNA-binding domain superfamily/Winged helix DNA-binding domain"/>
    <property type="match status" value="1"/>
</dbReference>
<dbReference type="InterPro" id="IPR043135">
    <property type="entry name" value="Fur_C"/>
</dbReference>
<evidence type="ECO:0000256" key="5">
    <source>
        <dbReference type="ARBA" id="ARBA00023125"/>
    </source>
</evidence>
<feature type="binding site" evidence="7">
    <location>
        <position position="124"/>
    </location>
    <ligand>
        <name>Zn(2+)</name>
        <dbReference type="ChEBI" id="CHEBI:29105"/>
    </ligand>
</feature>
<evidence type="ECO:0000313" key="10">
    <source>
        <dbReference type="Proteomes" id="UP000270261"/>
    </source>
</evidence>
<feature type="binding site" evidence="8">
    <location>
        <position position="115"/>
    </location>
    <ligand>
        <name>Fe cation</name>
        <dbReference type="ChEBI" id="CHEBI:24875"/>
    </ligand>
</feature>
<comment type="caution">
    <text evidence="9">The sequence shown here is derived from an EMBL/GenBank/DDBJ whole genome shotgun (WGS) entry which is preliminary data.</text>
</comment>
<dbReference type="EMBL" id="RRUE01000001">
    <property type="protein sequence ID" value="RRN45066.1"/>
    <property type="molecule type" value="Genomic_DNA"/>
</dbReference>
<feature type="binding site" evidence="7">
    <location>
        <position position="165"/>
    </location>
    <ligand>
        <name>Zn(2+)</name>
        <dbReference type="ChEBI" id="CHEBI:29105"/>
    </ligand>
</feature>
<keyword evidence="8" id="KW-0408">Iron</keyword>
<evidence type="ECO:0000256" key="1">
    <source>
        <dbReference type="ARBA" id="ARBA00007957"/>
    </source>
</evidence>
<reference evidence="9 10" key="1">
    <citation type="submission" date="2018-11" db="EMBL/GenBank/DDBJ databases">
        <title>Genome sequencing of Lautropia sp. KCOM 2505 (= ChDC F240).</title>
        <authorList>
            <person name="Kook J.-K."/>
            <person name="Park S.-N."/>
            <person name="Lim Y.K."/>
        </authorList>
    </citation>
    <scope>NUCLEOTIDE SEQUENCE [LARGE SCALE GENOMIC DNA]</scope>
    <source>
        <strain evidence="9 10">KCOM 2505</strain>
    </source>
</reference>
<comment type="cofactor">
    <cofactor evidence="7">
        <name>Zn(2+)</name>
        <dbReference type="ChEBI" id="CHEBI:29105"/>
    </cofactor>
    <text evidence="7">Binds 1 zinc ion per subunit.</text>
</comment>
<keyword evidence="2" id="KW-0678">Repressor</keyword>
<dbReference type="PANTHER" id="PTHR33202">
    <property type="entry name" value="ZINC UPTAKE REGULATION PROTEIN"/>
    <property type="match status" value="1"/>
</dbReference>
<keyword evidence="5" id="KW-0238">DNA-binding</keyword>
<evidence type="ECO:0000256" key="2">
    <source>
        <dbReference type="ARBA" id="ARBA00022491"/>
    </source>
</evidence>
<dbReference type="GO" id="GO:0008270">
    <property type="term" value="F:zinc ion binding"/>
    <property type="evidence" value="ECO:0007669"/>
    <property type="project" value="TreeGrafter"/>
</dbReference>
<keyword evidence="6" id="KW-0804">Transcription</keyword>
<gene>
    <name evidence="9" type="ORF">EHV23_02070</name>
</gene>
<dbReference type="Pfam" id="PF01475">
    <property type="entry name" value="FUR"/>
    <property type="match status" value="1"/>
</dbReference>
<feature type="binding site" evidence="8">
    <location>
        <position position="113"/>
    </location>
    <ligand>
        <name>Fe cation</name>
        <dbReference type="ChEBI" id="CHEBI:24875"/>
    </ligand>
</feature>
<dbReference type="GO" id="GO:0045892">
    <property type="term" value="P:negative regulation of DNA-templated transcription"/>
    <property type="evidence" value="ECO:0007669"/>
    <property type="project" value="TreeGrafter"/>
</dbReference>
<keyword evidence="4" id="KW-0805">Transcription regulation</keyword>
<dbReference type="SUPFAM" id="SSF46785">
    <property type="entry name" value="Winged helix' DNA-binding domain"/>
    <property type="match status" value="1"/>
</dbReference>
<dbReference type="GO" id="GO:0000976">
    <property type="term" value="F:transcription cis-regulatory region binding"/>
    <property type="evidence" value="ECO:0007669"/>
    <property type="project" value="TreeGrafter"/>
</dbReference>
<dbReference type="GO" id="GO:0005829">
    <property type="term" value="C:cytosol"/>
    <property type="evidence" value="ECO:0007669"/>
    <property type="project" value="TreeGrafter"/>
</dbReference>
<dbReference type="InterPro" id="IPR036390">
    <property type="entry name" value="WH_DNA-bd_sf"/>
</dbReference>
<dbReference type="AlphaFoldDB" id="A0A3R8LRB4"/>
<dbReference type="InterPro" id="IPR036388">
    <property type="entry name" value="WH-like_DNA-bd_sf"/>
</dbReference>
<proteinExistence type="inferred from homology"/>
<feature type="binding site" evidence="7">
    <location>
        <position position="168"/>
    </location>
    <ligand>
        <name>Zn(2+)</name>
        <dbReference type="ChEBI" id="CHEBI:29105"/>
    </ligand>
</feature>
<sequence length="182" mass="19412">MSARKTPTSAIAPPAPISGTLSAEEQVFVTAAQQHCLARGGKLTPLRVDVLLHVRKHPGGIKAYELLSSLQAVKPGLAPMSVYRALDFLVDTGLVHKVDVTSSFILCEHGQHHHDHGLPVMLICQQCGKASEYAEPTSGTLHAALDHLRDRNGFHATGLEIKGLCQQCSTAEAETDGPDPKA</sequence>
<evidence type="ECO:0000256" key="3">
    <source>
        <dbReference type="ARBA" id="ARBA00022833"/>
    </source>
</evidence>
<comment type="cofactor">
    <cofactor evidence="8">
        <name>Mn(2+)</name>
        <dbReference type="ChEBI" id="CHEBI:29035"/>
    </cofactor>
    <cofactor evidence="8">
        <name>Fe(2+)</name>
        <dbReference type="ChEBI" id="CHEBI:29033"/>
    </cofactor>
    <text evidence="8">Binds 1 Mn(2+) or Fe(2+) ion per subunit.</text>
</comment>
<protein>
    <submittedName>
        <fullName evidence="9">Transcriptional repressor</fullName>
    </submittedName>
</protein>
<keyword evidence="7" id="KW-0479">Metal-binding</keyword>
<keyword evidence="3 7" id="KW-0862">Zinc</keyword>
<evidence type="ECO:0000256" key="6">
    <source>
        <dbReference type="ARBA" id="ARBA00023163"/>
    </source>
</evidence>
<evidence type="ECO:0000256" key="4">
    <source>
        <dbReference type="ARBA" id="ARBA00023015"/>
    </source>
</evidence>
<evidence type="ECO:0000256" key="8">
    <source>
        <dbReference type="PIRSR" id="PIRSR602481-2"/>
    </source>
</evidence>
<evidence type="ECO:0000313" key="9">
    <source>
        <dbReference type="EMBL" id="RRN45066.1"/>
    </source>
</evidence>
<organism evidence="9 10">
    <name type="scientific">Lautropia dentalis</name>
    <dbReference type="NCBI Taxonomy" id="2490857"/>
    <lineage>
        <taxon>Bacteria</taxon>
        <taxon>Pseudomonadati</taxon>
        <taxon>Pseudomonadota</taxon>
        <taxon>Betaproteobacteria</taxon>
        <taxon>Burkholderiales</taxon>
        <taxon>Burkholderiaceae</taxon>
        <taxon>Lautropia</taxon>
    </lineage>
</organism>
<dbReference type="GO" id="GO:0003700">
    <property type="term" value="F:DNA-binding transcription factor activity"/>
    <property type="evidence" value="ECO:0007669"/>
    <property type="project" value="InterPro"/>
</dbReference>
<feature type="binding site" evidence="7">
    <location>
        <position position="127"/>
    </location>
    <ligand>
        <name>Zn(2+)</name>
        <dbReference type="ChEBI" id="CHEBI:29105"/>
    </ligand>
</feature>
<dbReference type="Proteomes" id="UP000270261">
    <property type="component" value="Unassembled WGS sequence"/>
</dbReference>
<keyword evidence="10" id="KW-1185">Reference proteome</keyword>
<accession>A0A3R8LRB4</accession>
<dbReference type="Gene3D" id="3.30.1490.190">
    <property type="match status" value="1"/>
</dbReference>